<evidence type="ECO:0000259" key="9">
    <source>
        <dbReference type="PROSITE" id="PS50110"/>
    </source>
</evidence>
<protein>
    <recommendedName>
        <fullName evidence="2">histidine kinase</fullName>
        <ecNumber evidence="2">2.7.13.3</ecNumber>
    </recommendedName>
</protein>
<dbReference type="Gene3D" id="1.10.287.130">
    <property type="match status" value="1"/>
</dbReference>
<evidence type="ECO:0000256" key="3">
    <source>
        <dbReference type="ARBA" id="ARBA00022553"/>
    </source>
</evidence>
<dbReference type="PANTHER" id="PTHR43047">
    <property type="entry name" value="TWO-COMPONENT HISTIDINE PROTEIN KINASE"/>
    <property type="match status" value="1"/>
</dbReference>
<dbReference type="PROSITE" id="PS50110">
    <property type="entry name" value="RESPONSE_REGULATORY"/>
    <property type="match status" value="1"/>
</dbReference>
<evidence type="ECO:0000256" key="6">
    <source>
        <dbReference type="PROSITE-ProRule" id="PRU00169"/>
    </source>
</evidence>
<dbReference type="Pfam" id="PF02518">
    <property type="entry name" value="HATPase_c"/>
    <property type="match status" value="1"/>
</dbReference>
<dbReference type="CDD" id="cd00082">
    <property type="entry name" value="HisKA"/>
    <property type="match status" value="1"/>
</dbReference>
<keyword evidence="3 6" id="KW-0597">Phosphoprotein</keyword>
<dbReference type="InterPro" id="IPR003661">
    <property type="entry name" value="HisK_dim/P_dom"/>
</dbReference>
<dbReference type="InterPro" id="IPR003594">
    <property type="entry name" value="HATPase_dom"/>
</dbReference>
<organism evidence="10 11">
    <name type="scientific">Diplodia corticola</name>
    <dbReference type="NCBI Taxonomy" id="236234"/>
    <lineage>
        <taxon>Eukaryota</taxon>
        <taxon>Fungi</taxon>
        <taxon>Dikarya</taxon>
        <taxon>Ascomycota</taxon>
        <taxon>Pezizomycotina</taxon>
        <taxon>Dothideomycetes</taxon>
        <taxon>Dothideomycetes incertae sedis</taxon>
        <taxon>Botryosphaeriales</taxon>
        <taxon>Botryosphaeriaceae</taxon>
        <taxon>Diplodia</taxon>
    </lineage>
</organism>
<dbReference type="OrthoDB" id="21225at2759"/>
<dbReference type="SUPFAM" id="SSF55781">
    <property type="entry name" value="GAF domain-like"/>
    <property type="match status" value="1"/>
</dbReference>
<dbReference type="InterPro" id="IPR011006">
    <property type="entry name" value="CheY-like_superfamily"/>
</dbReference>
<accession>A0A1J9RSP3</accession>
<proteinExistence type="predicted"/>
<dbReference type="InterPro" id="IPR004358">
    <property type="entry name" value="Sig_transdc_His_kin-like_C"/>
</dbReference>
<feature type="domain" description="Response regulatory" evidence="9">
    <location>
        <begin position="832"/>
        <end position="955"/>
    </location>
</feature>
<dbReference type="RefSeq" id="XP_020131831.1">
    <property type="nucleotide sequence ID" value="XM_020271500.1"/>
</dbReference>
<dbReference type="InterPro" id="IPR029016">
    <property type="entry name" value="GAF-like_dom_sf"/>
</dbReference>
<feature type="compositionally biased region" description="Basic and acidic residues" evidence="7">
    <location>
        <begin position="42"/>
        <end position="53"/>
    </location>
</feature>
<dbReference type="Pfam" id="PF00512">
    <property type="entry name" value="HisKA"/>
    <property type="match status" value="1"/>
</dbReference>
<feature type="domain" description="Histidine kinase" evidence="8">
    <location>
        <begin position="415"/>
        <end position="666"/>
    </location>
</feature>
<dbReference type="CDD" id="cd17546">
    <property type="entry name" value="REC_hyHK_CKI1_RcsC-like"/>
    <property type="match status" value="1"/>
</dbReference>
<dbReference type="SUPFAM" id="SSF52172">
    <property type="entry name" value="CheY-like"/>
    <property type="match status" value="1"/>
</dbReference>
<dbReference type="Proteomes" id="UP000183809">
    <property type="component" value="Unassembled WGS sequence"/>
</dbReference>
<comment type="catalytic activity">
    <reaction evidence="1">
        <text>ATP + protein L-histidine = ADP + protein N-phospho-L-histidine.</text>
        <dbReference type="EC" id="2.7.13.3"/>
    </reaction>
</comment>
<dbReference type="GeneID" id="31011759"/>
<dbReference type="AlphaFoldDB" id="A0A1J9RSP3"/>
<dbReference type="InterPro" id="IPR036097">
    <property type="entry name" value="HisK_dim/P_sf"/>
</dbReference>
<dbReference type="EMBL" id="MNUE01000016">
    <property type="protein sequence ID" value="OJD35571.1"/>
    <property type="molecule type" value="Genomic_DNA"/>
</dbReference>
<feature type="compositionally biased region" description="Polar residues" evidence="7">
    <location>
        <begin position="60"/>
        <end position="71"/>
    </location>
</feature>
<dbReference type="SMART" id="SM00448">
    <property type="entry name" value="REC"/>
    <property type="match status" value="1"/>
</dbReference>
<dbReference type="InterPro" id="IPR001789">
    <property type="entry name" value="Sig_transdc_resp-reg_receiver"/>
</dbReference>
<keyword evidence="4" id="KW-0808">Transferase</keyword>
<dbReference type="GO" id="GO:0000155">
    <property type="term" value="F:phosphorelay sensor kinase activity"/>
    <property type="evidence" value="ECO:0007669"/>
    <property type="project" value="InterPro"/>
</dbReference>
<sequence>MTSSPPRRSVSYFPKAGRLFKRSESDHQALPRRPSRIAPIFDQDHADHPLRPFDEEEHTQNYGEASATPFTTPLPPEPVDLSAPYLYPTLSRNERLRLTMTWYYTKDIAEDEELLQKLQGIIKLVRSFIGWDFVIMGIMSENTYQRLVTDGVPLALLPRRESTCAHTINQARGVFVLPNMLSDWRFCHSPHVQEGGLRSYAGAQLRCETENGQFVALGSLCIAMNSETEGLDADKQAALSRFADILSAEIVNRSRINRQRQRQAMGDMLSRIKSRATQHTVEDLVKDALRDIYPDASITLQDSDNGIIELEARPPISFSDDVQDGLWEDTEYLENLIRTSNHSRLESDQTIRAMVARCQKQPVARFLVVSFIKVQLILDDVDAWFVESCAIILFDFYHERLLAEALKAKETFFRGITHQLRTPIHGILGSVELLGEELFSTAEHALSNGAAKRASIASSVTESSTDFYTSKNARLYLQSITNSGRELMSTVNNMLMLNRWAESSRSMKQASYYELNLLEADILRDITLMLPEEELASTSILFDNQLTIECSIVTIDIGLLKECLQSLILNAIQSTSQNGSVLVIITAKDDYSTLQFDVKDTGAGICKEDQSRIFEAYEKGDAHTRGVGLGLTISSKIATSMNGSVSLVSSEVGKGSHFRVELRNPGFACPTDHCPYIRPAMKDVPKRYHEVPTGQEVMPLVRHFMNYLEHRGYVRSDISEGALNLVSYCEDENEFQDHFKRVDPTAISVCLIPSRASTRSLHVPSANSRILFFEGPFLSTRLYDILYQINGTYAKLKQLPEQSPITNGVPVGPNEQIHDVFARKMRIVEPISALLVDDNAINLRIFKLYCEKRNIPYACAVDGNEAVAQYKAHLQTQPLNLIFMDMQMPNCDGIEATKQIREIERSCGRHAAVIFMITGQDSPKDKAQSKQAGADEFFVKPTSLKTLDLGIAQYFEPVAQRDIPVG</sequence>
<dbReference type="GO" id="GO:0009927">
    <property type="term" value="F:histidine phosphotransfer kinase activity"/>
    <property type="evidence" value="ECO:0007669"/>
    <property type="project" value="TreeGrafter"/>
</dbReference>
<dbReference type="Pfam" id="PF00072">
    <property type="entry name" value="Response_reg"/>
    <property type="match status" value="1"/>
</dbReference>
<evidence type="ECO:0000256" key="5">
    <source>
        <dbReference type="ARBA" id="ARBA00022777"/>
    </source>
</evidence>
<gene>
    <name evidence="10" type="ORF">BKCO1_160005</name>
</gene>
<dbReference type="Gene3D" id="3.30.450.40">
    <property type="match status" value="1"/>
</dbReference>
<keyword evidence="5 10" id="KW-0418">Kinase</keyword>
<dbReference type="InterPro" id="IPR036890">
    <property type="entry name" value="HATPase_C_sf"/>
</dbReference>
<name>A0A1J9RSP3_9PEZI</name>
<dbReference type="EC" id="2.7.13.3" evidence="2"/>
<evidence type="ECO:0000259" key="8">
    <source>
        <dbReference type="PROSITE" id="PS50109"/>
    </source>
</evidence>
<dbReference type="SUPFAM" id="SSF47384">
    <property type="entry name" value="Homodimeric domain of signal transducing histidine kinase"/>
    <property type="match status" value="1"/>
</dbReference>
<evidence type="ECO:0000256" key="4">
    <source>
        <dbReference type="ARBA" id="ARBA00022679"/>
    </source>
</evidence>
<dbReference type="SMART" id="SM00387">
    <property type="entry name" value="HATPase_c"/>
    <property type="match status" value="1"/>
</dbReference>
<evidence type="ECO:0000256" key="7">
    <source>
        <dbReference type="SAM" id="MobiDB-lite"/>
    </source>
</evidence>
<dbReference type="SMART" id="SM00388">
    <property type="entry name" value="HisKA"/>
    <property type="match status" value="1"/>
</dbReference>
<dbReference type="STRING" id="236234.A0A1J9RSP3"/>
<dbReference type="InterPro" id="IPR005467">
    <property type="entry name" value="His_kinase_dom"/>
</dbReference>
<feature type="modified residue" description="4-aspartylphosphate" evidence="6">
    <location>
        <position position="885"/>
    </location>
</feature>
<feature type="region of interest" description="Disordered" evidence="7">
    <location>
        <begin position="1"/>
        <end position="75"/>
    </location>
</feature>
<dbReference type="Gene3D" id="3.40.50.2300">
    <property type="match status" value="1"/>
</dbReference>
<dbReference type="PANTHER" id="PTHR43047:SF72">
    <property type="entry name" value="OSMOSENSING HISTIDINE PROTEIN KINASE SLN1"/>
    <property type="match status" value="1"/>
</dbReference>
<comment type="caution">
    <text evidence="10">The sequence shown here is derived from an EMBL/GenBank/DDBJ whole genome shotgun (WGS) entry which is preliminary data.</text>
</comment>
<keyword evidence="11" id="KW-1185">Reference proteome</keyword>
<dbReference type="GO" id="GO:0005886">
    <property type="term" value="C:plasma membrane"/>
    <property type="evidence" value="ECO:0007669"/>
    <property type="project" value="TreeGrafter"/>
</dbReference>
<dbReference type="SUPFAM" id="SSF55874">
    <property type="entry name" value="ATPase domain of HSP90 chaperone/DNA topoisomerase II/histidine kinase"/>
    <property type="match status" value="1"/>
</dbReference>
<reference evidence="10 11" key="1">
    <citation type="submission" date="2016-10" db="EMBL/GenBank/DDBJ databases">
        <title>Proteomics and genomics reveal pathogen-plant mechanisms compatible with a hemibiotrophic lifestyle of Diplodia corticola.</title>
        <authorList>
            <person name="Fernandes I."/>
            <person name="De Jonge R."/>
            <person name="Van De Peer Y."/>
            <person name="Devreese B."/>
            <person name="Alves A."/>
            <person name="Esteves A.C."/>
        </authorList>
    </citation>
    <scope>NUCLEOTIDE SEQUENCE [LARGE SCALE GENOMIC DNA]</scope>
    <source>
        <strain evidence="10 11">CBS 112549</strain>
    </source>
</reference>
<evidence type="ECO:0000313" key="11">
    <source>
        <dbReference type="Proteomes" id="UP000183809"/>
    </source>
</evidence>
<evidence type="ECO:0000313" key="10">
    <source>
        <dbReference type="EMBL" id="OJD35571.1"/>
    </source>
</evidence>
<evidence type="ECO:0000256" key="2">
    <source>
        <dbReference type="ARBA" id="ARBA00012438"/>
    </source>
</evidence>
<evidence type="ECO:0000256" key="1">
    <source>
        <dbReference type="ARBA" id="ARBA00000085"/>
    </source>
</evidence>
<dbReference type="Gene3D" id="3.30.565.10">
    <property type="entry name" value="Histidine kinase-like ATPase, C-terminal domain"/>
    <property type="match status" value="1"/>
</dbReference>
<dbReference type="PRINTS" id="PR00344">
    <property type="entry name" value="BCTRLSENSOR"/>
</dbReference>
<dbReference type="PROSITE" id="PS50109">
    <property type="entry name" value="HIS_KIN"/>
    <property type="match status" value="1"/>
</dbReference>